<protein>
    <recommendedName>
        <fullName evidence="3">Phosphodiesterase</fullName>
    </recommendedName>
</protein>
<name>A0ABX1BIL9_9ACTN</name>
<gene>
    <name evidence="1" type="ORF">HCN51_36830</name>
</gene>
<keyword evidence="2" id="KW-1185">Reference proteome</keyword>
<evidence type="ECO:0000313" key="1">
    <source>
        <dbReference type="EMBL" id="NJP94938.1"/>
    </source>
</evidence>
<evidence type="ECO:0008006" key="3">
    <source>
        <dbReference type="Google" id="ProtNLM"/>
    </source>
</evidence>
<dbReference type="Proteomes" id="UP000696294">
    <property type="component" value="Unassembled WGS sequence"/>
</dbReference>
<evidence type="ECO:0000313" key="2">
    <source>
        <dbReference type="Proteomes" id="UP000696294"/>
    </source>
</evidence>
<sequence>MRQPWTRLARSALAATFGTAARLRHGRPLHPSGLVLDAHLRLHGTARRWGAAFLDERLDLRGTARLSRSVGAPWPLPDILGIALRWRQDDTTADLLLATTGRSPAGRRLLRPATRWTGLYTSLFPYEADGGRLLLGALLHTPAALPATPGALAGAAGHGPLVLELLVAEPSGPWHLLGQAHLTGPATPDAERPMRFNPLRHPIPGVRPAGWPNDVRDAAYVAAQSASDKEGDAGWRRERKVARCAAPGRSRGRTC</sequence>
<proteinExistence type="predicted"/>
<dbReference type="RefSeq" id="WP_168016210.1">
    <property type="nucleotide sequence ID" value="NZ_JAATEP010000033.1"/>
</dbReference>
<dbReference type="EMBL" id="JAATEP010000033">
    <property type="protein sequence ID" value="NJP94938.1"/>
    <property type="molecule type" value="Genomic_DNA"/>
</dbReference>
<reference evidence="1 2" key="1">
    <citation type="submission" date="2020-03" db="EMBL/GenBank/DDBJ databases">
        <title>WGS of actinomycetes isolated from Thailand.</title>
        <authorList>
            <person name="Thawai C."/>
        </authorList>
    </citation>
    <scope>NUCLEOTIDE SEQUENCE [LARGE SCALE GENOMIC DNA]</scope>
    <source>
        <strain evidence="1 2">FMUSA5-5</strain>
    </source>
</reference>
<organism evidence="1 2">
    <name type="scientific">Nonomuraea composti</name>
    <dbReference type="NCBI Taxonomy" id="2720023"/>
    <lineage>
        <taxon>Bacteria</taxon>
        <taxon>Bacillati</taxon>
        <taxon>Actinomycetota</taxon>
        <taxon>Actinomycetes</taxon>
        <taxon>Streptosporangiales</taxon>
        <taxon>Streptosporangiaceae</taxon>
        <taxon>Nonomuraea</taxon>
    </lineage>
</organism>
<comment type="caution">
    <text evidence="1">The sequence shown here is derived from an EMBL/GenBank/DDBJ whole genome shotgun (WGS) entry which is preliminary data.</text>
</comment>
<accession>A0ABX1BIL9</accession>